<sequence length="683" mass="73443">MTTGDEQDDVVVDGMTVTGISLAALDAVAWDELGKDRLGEPADNVRLTLRQLALAGAKATEEDCSRLYCLATIEEDRTPSAAAAALPFIIALATDPAMGARTTLIQLLADMRAPALDGEDWTGALALLADPEPMVRRAAILLASDRPLLLLERWRVETDPTVRPALLLALGDAVAAGPETDATVAARAVLGAVLDGDDPILWVAAVHASAKLDPGLLVRQLDRLSEVFSDLQLRPRFEEVWYTPAYECAWTREELILTTGWLLAHDPDAELSFAVRLTESAQRTGDAALCRAALDLAWRFLTERRSVEAVLLPLAGGLLGFPDGTVRLRAANILAALGPVSAPYADQLAELLDDDSAEESEGPLEGLDGTVGEFARWALTRIGDPRALPGLVDQLRVREEQWRGYVIGDPRRPDAKDVLTPLRAHADVLLPAIREAIRQGGVRGGATRAFLEVLQSWGEDALPALPDLLPLLADTWTSNSVIGVLQAMGPAAASAEPALATVQLLESPYNDGHLAQLAAHISTEREAALRFFGDAVMTTEDPWGGPIGALNDFGLAAAPYGDRVRLVMENNTGWPRLGAAITLWSITGRAEPSRQVLEEFVLPIADGGDGFRTFRHALEALIRIGEISHTTRAALLTVQQSDRRLSADGGYPMILDDQELRALVEEALTCPSPRADETCRDVR</sequence>
<evidence type="ECO:0000313" key="1">
    <source>
        <dbReference type="EMBL" id="MBB4951412.1"/>
    </source>
</evidence>
<organism evidence="1 2">
    <name type="scientific">Kitasatospora gansuensis</name>
    <dbReference type="NCBI Taxonomy" id="258050"/>
    <lineage>
        <taxon>Bacteria</taxon>
        <taxon>Bacillati</taxon>
        <taxon>Actinomycetota</taxon>
        <taxon>Actinomycetes</taxon>
        <taxon>Kitasatosporales</taxon>
        <taxon>Streptomycetaceae</taxon>
        <taxon>Kitasatospora</taxon>
    </lineage>
</organism>
<dbReference type="EMBL" id="JACHJR010000001">
    <property type="protein sequence ID" value="MBB4951412.1"/>
    <property type="molecule type" value="Genomic_DNA"/>
</dbReference>
<reference evidence="1 2" key="1">
    <citation type="submission" date="2020-08" db="EMBL/GenBank/DDBJ databases">
        <title>Sequencing the genomes of 1000 actinobacteria strains.</title>
        <authorList>
            <person name="Klenk H.-P."/>
        </authorList>
    </citation>
    <scope>NUCLEOTIDE SEQUENCE [LARGE SCALE GENOMIC DNA]</scope>
    <source>
        <strain evidence="1 2">DSM 44786</strain>
    </source>
</reference>
<dbReference type="InterPro" id="IPR011989">
    <property type="entry name" value="ARM-like"/>
</dbReference>
<keyword evidence="2" id="KW-1185">Reference proteome</keyword>
<gene>
    <name evidence="1" type="ORF">F4556_006947</name>
</gene>
<dbReference type="AlphaFoldDB" id="A0A7W7SJS1"/>
<comment type="caution">
    <text evidence="1">The sequence shown here is derived from an EMBL/GenBank/DDBJ whole genome shotgun (WGS) entry which is preliminary data.</text>
</comment>
<dbReference type="RefSeq" id="WP_184923341.1">
    <property type="nucleotide sequence ID" value="NZ_JACHJR010000001.1"/>
</dbReference>
<dbReference type="SUPFAM" id="SSF48371">
    <property type="entry name" value="ARM repeat"/>
    <property type="match status" value="1"/>
</dbReference>
<dbReference type="Gene3D" id="1.25.10.10">
    <property type="entry name" value="Leucine-rich Repeat Variant"/>
    <property type="match status" value="1"/>
</dbReference>
<evidence type="ECO:0000313" key="2">
    <source>
        <dbReference type="Proteomes" id="UP000573327"/>
    </source>
</evidence>
<dbReference type="Proteomes" id="UP000573327">
    <property type="component" value="Unassembled WGS sequence"/>
</dbReference>
<evidence type="ECO:0008006" key="3">
    <source>
        <dbReference type="Google" id="ProtNLM"/>
    </source>
</evidence>
<protein>
    <recommendedName>
        <fullName evidence="3">HEAT repeat protein</fullName>
    </recommendedName>
</protein>
<accession>A0A7W7SJS1</accession>
<name>A0A7W7SJS1_9ACTN</name>
<proteinExistence type="predicted"/>
<dbReference type="InterPro" id="IPR016024">
    <property type="entry name" value="ARM-type_fold"/>
</dbReference>